<keyword evidence="5" id="KW-1185">Reference proteome</keyword>
<evidence type="ECO:0000313" key="4">
    <source>
        <dbReference type="EMBL" id="MEH8016653.1"/>
    </source>
</evidence>
<organism evidence="4 5">
    <name type="scientific">Rheinheimera muenzenbergensis</name>
    <dbReference type="NCBI Taxonomy" id="1193628"/>
    <lineage>
        <taxon>Bacteria</taxon>
        <taxon>Pseudomonadati</taxon>
        <taxon>Pseudomonadota</taxon>
        <taxon>Gammaproteobacteria</taxon>
        <taxon>Chromatiales</taxon>
        <taxon>Chromatiaceae</taxon>
        <taxon>Rheinheimera</taxon>
    </lineage>
</organism>
<dbReference type="InterPro" id="IPR005025">
    <property type="entry name" value="FMN_Rdtase-like_dom"/>
</dbReference>
<proteinExistence type="predicted"/>
<keyword evidence="2" id="KW-0285">Flavoprotein</keyword>
<evidence type="ECO:0000256" key="1">
    <source>
        <dbReference type="ARBA" id="ARBA00001917"/>
    </source>
</evidence>
<sequence>MSINVLAICGSLRAKSTNRGLLRYAQGHAPQGMKIHLAELLEVPFYNADLAEKPAAVQQLLKQIADADALLLACPEYNYSLAPALKNALDWASREPGNQLLSGKPVAIMGAGGGMGTSRAQYHLRQVCVYLNLHPLNQPEVFANAFSGGFNSDGDLTDEKIQGLIVKQLHALQLWQQQLAK</sequence>
<keyword evidence="2" id="KW-0288">FMN</keyword>
<gene>
    <name evidence="4" type="ORF">MN202_05380</name>
</gene>
<dbReference type="PANTHER" id="PTHR30543:SF21">
    <property type="entry name" value="NAD(P)H-DEPENDENT FMN REDUCTASE LOT6"/>
    <property type="match status" value="1"/>
</dbReference>
<dbReference type="InterPro" id="IPR050712">
    <property type="entry name" value="NAD(P)H-dep_reductase"/>
</dbReference>
<dbReference type="InterPro" id="IPR029039">
    <property type="entry name" value="Flavoprotein-like_sf"/>
</dbReference>
<dbReference type="RefSeq" id="WP_335735068.1">
    <property type="nucleotide sequence ID" value="NZ_JALAAR010000003.1"/>
</dbReference>
<reference evidence="4 5" key="1">
    <citation type="journal article" date="2023" name="Ecotoxicol. Environ. Saf.">
        <title>Mercury remediation potential of mercury-resistant strain Rheinheimera metallidurans sp. nov. isolated from a municipal waste dumping site.</title>
        <authorList>
            <person name="Yadav V."/>
            <person name="Manjhi A."/>
            <person name="Vadakedath N."/>
        </authorList>
    </citation>
    <scope>NUCLEOTIDE SEQUENCE [LARGE SCALE GENOMIC DNA]</scope>
    <source>
        <strain evidence="4 5">E-49</strain>
    </source>
</reference>
<evidence type="ECO:0000256" key="2">
    <source>
        <dbReference type="ARBA" id="ARBA00022643"/>
    </source>
</evidence>
<feature type="domain" description="NADPH-dependent FMN reductase-like" evidence="3">
    <location>
        <begin position="4"/>
        <end position="144"/>
    </location>
</feature>
<dbReference type="Pfam" id="PF03358">
    <property type="entry name" value="FMN_red"/>
    <property type="match status" value="1"/>
</dbReference>
<name>A0ABU8C407_9GAMM</name>
<evidence type="ECO:0000259" key="3">
    <source>
        <dbReference type="Pfam" id="PF03358"/>
    </source>
</evidence>
<dbReference type="Proteomes" id="UP001375382">
    <property type="component" value="Unassembled WGS sequence"/>
</dbReference>
<accession>A0ABU8C407</accession>
<dbReference type="SUPFAM" id="SSF52218">
    <property type="entry name" value="Flavoproteins"/>
    <property type="match status" value="1"/>
</dbReference>
<evidence type="ECO:0000313" key="5">
    <source>
        <dbReference type="Proteomes" id="UP001375382"/>
    </source>
</evidence>
<protein>
    <submittedName>
        <fullName evidence="4">NAD(P)H-dependent oxidoreductase</fullName>
    </submittedName>
</protein>
<comment type="cofactor">
    <cofactor evidence="1">
        <name>FMN</name>
        <dbReference type="ChEBI" id="CHEBI:58210"/>
    </cofactor>
</comment>
<dbReference type="EMBL" id="JALAAR010000003">
    <property type="protein sequence ID" value="MEH8016653.1"/>
    <property type="molecule type" value="Genomic_DNA"/>
</dbReference>
<dbReference type="Gene3D" id="3.40.50.360">
    <property type="match status" value="1"/>
</dbReference>
<comment type="caution">
    <text evidence="4">The sequence shown here is derived from an EMBL/GenBank/DDBJ whole genome shotgun (WGS) entry which is preliminary data.</text>
</comment>
<dbReference type="PANTHER" id="PTHR30543">
    <property type="entry name" value="CHROMATE REDUCTASE"/>
    <property type="match status" value="1"/>
</dbReference>